<reference evidence="11" key="1">
    <citation type="journal article" date="2021" name="IMA Fungus">
        <title>Genomic characterization of three marine fungi, including Emericellopsis atlantica sp. nov. with signatures of a generalist lifestyle and marine biomass degradation.</title>
        <authorList>
            <person name="Hagestad O.C."/>
            <person name="Hou L."/>
            <person name="Andersen J.H."/>
            <person name="Hansen E.H."/>
            <person name="Altermark B."/>
            <person name="Li C."/>
            <person name="Kuhnert E."/>
            <person name="Cox R.J."/>
            <person name="Crous P.W."/>
            <person name="Spatafora J.W."/>
            <person name="Lail K."/>
            <person name="Amirebrahimi M."/>
            <person name="Lipzen A."/>
            <person name="Pangilinan J."/>
            <person name="Andreopoulos W."/>
            <person name="Hayes R.D."/>
            <person name="Ng V."/>
            <person name="Grigoriev I.V."/>
            <person name="Jackson S.A."/>
            <person name="Sutton T.D.S."/>
            <person name="Dobson A.D.W."/>
            <person name="Rama T."/>
        </authorList>
    </citation>
    <scope>NUCLEOTIDE SEQUENCE</scope>
    <source>
        <strain evidence="11">TRa018bII</strain>
    </source>
</reference>
<accession>A0A9P8C0D8</accession>
<dbReference type="GO" id="GO:0006974">
    <property type="term" value="P:DNA damage response"/>
    <property type="evidence" value="ECO:0007669"/>
    <property type="project" value="UniProtKB-KW"/>
</dbReference>
<evidence type="ECO:0000256" key="7">
    <source>
        <dbReference type="ARBA" id="ARBA00023163"/>
    </source>
</evidence>
<dbReference type="SMART" id="SM01250">
    <property type="entry name" value="KAT11"/>
    <property type="match status" value="1"/>
</dbReference>
<proteinExistence type="predicted"/>
<dbReference type="AlphaFoldDB" id="A0A9P8C0D8"/>
<keyword evidence="3" id="KW-0808">Transferase</keyword>
<dbReference type="EC" id="2.3.1.48" evidence="2"/>
<feature type="compositionally biased region" description="Polar residues" evidence="10">
    <location>
        <begin position="371"/>
        <end position="394"/>
    </location>
</feature>
<evidence type="ECO:0000313" key="12">
    <source>
        <dbReference type="Proteomes" id="UP000824998"/>
    </source>
</evidence>
<dbReference type="InterPro" id="IPR016849">
    <property type="entry name" value="Rtt109"/>
</dbReference>
<comment type="caution">
    <text evidence="11">The sequence shown here is derived from an EMBL/GenBank/DDBJ whole genome shotgun (WGS) entry which is preliminary data.</text>
</comment>
<keyword evidence="7" id="KW-0804">Transcription</keyword>
<evidence type="ECO:0000256" key="8">
    <source>
        <dbReference type="ARBA" id="ARBA00023242"/>
    </source>
</evidence>
<evidence type="ECO:0000256" key="10">
    <source>
        <dbReference type="SAM" id="MobiDB-lite"/>
    </source>
</evidence>
<evidence type="ECO:0000313" key="11">
    <source>
        <dbReference type="EMBL" id="KAG9228792.1"/>
    </source>
</evidence>
<keyword evidence="8" id="KW-0539">Nucleus</keyword>
<dbReference type="Pfam" id="PF08214">
    <property type="entry name" value="HAT_KAT11"/>
    <property type="match status" value="1"/>
</dbReference>
<name>A0A9P8C0D8_9HELO</name>
<sequence>MAVHERPSSETSIASSSLLQRLASVLPKNADFTIHHLSSAPTRTSTVYSAPPGTRPDRTYCESHFLTASIKAQSSRDGTDPEKVLVYAIEILIYSTAYTTTFFVSKADSTGYLHLLNLPKGTASPLKEISTAFLQHLVEHRHRPNKRSVISLFARAQDQYLFPGSVEYTGKHVLDDRGLIRWWSRVLDPLITNSKACSKLCDLKHGGKGYLLIPGLDSHETIAYVPRRPSSKTPPWTMGHPLREISRHSEDIPPRCLVPHFPDDPKARFLDELDDELPDGKGMSNGQWKSVKSLDQFWDMMAFRQECSAGRLVGFLWVVYDVDTQKSTKALAHESKDISSKYQDPTTDREQVLDLTSTVSLDLPLSPPSSFAPNSQPSQKKGNSIALTSQSFQGAVSKDRRTATKKKKKKKKLSGPIKAREPRIKTHNKNYLLDIPESTPYYYWPSEGRGQIIVDESDYKRNTELLLRLDFVNLELASSSSRRWSNEVRSGASGEMQESWGQIVKGTKVTENRVTATSTTANTLNVGLVRKKRKESPSSTLGSTEAAHAVNVLGSGIIRKKPKV</sequence>
<evidence type="ECO:0000256" key="5">
    <source>
        <dbReference type="ARBA" id="ARBA00022990"/>
    </source>
</evidence>
<dbReference type="GO" id="GO:0005634">
    <property type="term" value="C:nucleus"/>
    <property type="evidence" value="ECO:0007669"/>
    <property type="project" value="UniProtKB-SubCell"/>
</dbReference>
<evidence type="ECO:0000256" key="1">
    <source>
        <dbReference type="ARBA" id="ARBA00004123"/>
    </source>
</evidence>
<dbReference type="GO" id="GO:0006355">
    <property type="term" value="P:regulation of DNA-templated transcription"/>
    <property type="evidence" value="ECO:0007669"/>
    <property type="project" value="InterPro"/>
</dbReference>
<keyword evidence="4" id="KW-0227">DNA damage</keyword>
<dbReference type="PROSITE" id="PS51728">
    <property type="entry name" value="RTT109_HAT"/>
    <property type="match status" value="1"/>
</dbReference>
<comment type="subcellular location">
    <subcellularLocation>
        <location evidence="1">Nucleus</location>
    </subcellularLocation>
</comment>
<keyword evidence="5" id="KW-0007">Acetylation</keyword>
<keyword evidence="6" id="KW-0805">Transcription regulation</keyword>
<dbReference type="InterPro" id="IPR013178">
    <property type="entry name" value="Histone_AcTrfase_Rtt109/CBP"/>
</dbReference>
<feature type="compositionally biased region" description="Basic residues" evidence="10">
    <location>
        <begin position="403"/>
        <end position="413"/>
    </location>
</feature>
<feature type="region of interest" description="Disordered" evidence="10">
    <location>
        <begin position="364"/>
        <end position="422"/>
    </location>
</feature>
<gene>
    <name evidence="11" type="ORF">BJ875DRAFT_224056</name>
</gene>
<evidence type="ECO:0000256" key="6">
    <source>
        <dbReference type="ARBA" id="ARBA00023015"/>
    </source>
</evidence>
<comment type="catalytic activity">
    <reaction evidence="9">
        <text>L-lysyl-[histone] + acetyl-CoA = N(6)-acetyl-L-lysyl-[histone] + CoA + H(+)</text>
        <dbReference type="Rhea" id="RHEA:21992"/>
        <dbReference type="Rhea" id="RHEA-COMP:9845"/>
        <dbReference type="Rhea" id="RHEA-COMP:11338"/>
        <dbReference type="ChEBI" id="CHEBI:15378"/>
        <dbReference type="ChEBI" id="CHEBI:29969"/>
        <dbReference type="ChEBI" id="CHEBI:57287"/>
        <dbReference type="ChEBI" id="CHEBI:57288"/>
        <dbReference type="ChEBI" id="CHEBI:61930"/>
        <dbReference type="EC" id="2.3.1.48"/>
    </reaction>
    <physiologicalReaction direction="left-to-right" evidence="9">
        <dbReference type="Rhea" id="RHEA:21993"/>
    </physiologicalReaction>
</comment>
<dbReference type="PANTHER" id="PTHR31571:SF2">
    <property type="entry name" value="HISTONE ACETYLTRANSFERASE RTT109"/>
    <property type="match status" value="1"/>
</dbReference>
<evidence type="ECO:0000256" key="3">
    <source>
        <dbReference type="ARBA" id="ARBA00022679"/>
    </source>
</evidence>
<dbReference type="OrthoDB" id="3361892at2759"/>
<evidence type="ECO:0000256" key="9">
    <source>
        <dbReference type="ARBA" id="ARBA00048940"/>
    </source>
</evidence>
<dbReference type="InterPro" id="IPR051236">
    <property type="entry name" value="HAT_RTT109-like"/>
</dbReference>
<keyword evidence="12" id="KW-1185">Reference proteome</keyword>
<protein>
    <recommendedName>
        <fullName evidence="2">histone acetyltransferase</fullName>
        <ecNumber evidence="2">2.3.1.48</ecNumber>
    </recommendedName>
</protein>
<dbReference type="Proteomes" id="UP000824998">
    <property type="component" value="Unassembled WGS sequence"/>
</dbReference>
<dbReference type="EMBL" id="MU251861">
    <property type="protein sequence ID" value="KAG9228792.1"/>
    <property type="molecule type" value="Genomic_DNA"/>
</dbReference>
<evidence type="ECO:0000256" key="4">
    <source>
        <dbReference type="ARBA" id="ARBA00022763"/>
    </source>
</evidence>
<dbReference type="GO" id="GO:0032931">
    <property type="term" value="F:histone H3K56 acetyltransferase activity"/>
    <property type="evidence" value="ECO:0007669"/>
    <property type="project" value="TreeGrafter"/>
</dbReference>
<evidence type="ECO:0000256" key="2">
    <source>
        <dbReference type="ARBA" id="ARBA00013184"/>
    </source>
</evidence>
<dbReference type="PANTHER" id="PTHR31571">
    <property type="entry name" value="ALTERED INHERITANCE OF MITOCHONDRIA PROTEIN 6"/>
    <property type="match status" value="1"/>
</dbReference>
<organism evidence="11 12">
    <name type="scientific">Amylocarpus encephaloides</name>
    <dbReference type="NCBI Taxonomy" id="45428"/>
    <lineage>
        <taxon>Eukaryota</taxon>
        <taxon>Fungi</taxon>
        <taxon>Dikarya</taxon>
        <taxon>Ascomycota</taxon>
        <taxon>Pezizomycotina</taxon>
        <taxon>Leotiomycetes</taxon>
        <taxon>Helotiales</taxon>
        <taxon>Helotiales incertae sedis</taxon>
        <taxon>Amylocarpus</taxon>
    </lineage>
</organism>